<dbReference type="InterPro" id="IPR011257">
    <property type="entry name" value="DNA_glycosylase"/>
</dbReference>
<dbReference type="Proteomes" id="UP000253383">
    <property type="component" value="Unassembled WGS sequence"/>
</dbReference>
<dbReference type="GO" id="GO:0006281">
    <property type="term" value="P:DNA repair"/>
    <property type="evidence" value="ECO:0007669"/>
    <property type="project" value="InterPro"/>
</dbReference>
<sequence>MGFAEWAVKNCKSTTTINQVDKHSVVLIKIIRHFYWHGQRVCTWSYPTCPECVLKTQCDYFQRENKRNNK</sequence>
<dbReference type="SUPFAM" id="SSF48150">
    <property type="entry name" value="DNA-glycosylase"/>
    <property type="match status" value="1"/>
</dbReference>
<name>A0A368JI63_9BACT</name>
<dbReference type="GO" id="GO:0003824">
    <property type="term" value="F:catalytic activity"/>
    <property type="evidence" value="ECO:0007669"/>
    <property type="project" value="InterPro"/>
</dbReference>
<dbReference type="AlphaFoldDB" id="A0A368JI63"/>
<gene>
    <name evidence="1" type="ORF">DUE52_25930</name>
</gene>
<organism evidence="1 2">
    <name type="scientific">Larkinella punicea</name>
    <dbReference type="NCBI Taxonomy" id="2315727"/>
    <lineage>
        <taxon>Bacteria</taxon>
        <taxon>Pseudomonadati</taxon>
        <taxon>Bacteroidota</taxon>
        <taxon>Cytophagia</taxon>
        <taxon>Cytophagales</taxon>
        <taxon>Spirosomataceae</taxon>
        <taxon>Larkinella</taxon>
    </lineage>
</organism>
<dbReference type="InterPro" id="IPR023170">
    <property type="entry name" value="HhH_base_excis_C"/>
</dbReference>
<reference evidence="1 2" key="1">
    <citation type="submission" date="2018-07" db="EMBL/GenBank/DDBJ databases">
        <title>Genome analysis of Larkinella rosea.</title>
        <authorList>
            <person name="Zhou Z."/>
            <person name="Wang G."/>
        </authorList>
    </citation>
    <scope>NUCLEOTIDE SEQUENCE [LARGE SCALE GENOMIC DNA]</scope>
    <source>
        <strain evidence="2">zzj9</strain>
    </source>
</reference>
<protein>
    <recommendedName>
        <fullName evidence="3">Endonuclease III</fullName>
    </recommendedName>
</protein>
<evidence type="ECO:0000313" key="2">
    <source>
        <dbReference type="Proteomes" id="UP000253383"/>
    </source>
</evidence>
<comment type="caution">
    <text evidence="1">The sequence shown here is derived from an EMBL/GenBank/DDBJ whole genome shotgun (WGS) entry which is preliminary data.</text>
</comment>
<proteinExistence type="predicted"/>
<keyword evidence="2" id="KW-1185">Reference proteome</keyword>
<accession>A0A368JI63</accession>
<dbReference type="EMBL" id="QOWE01000025">
    <property type="protein sequence ID" value="RCR66736.1"/>
    <property type="molecule type" value="Genomic_DNA"/>
</dbReference>
<evidence type="ECO:0008006" key="3">
    <source>
        <dbReference type="Google" id="ProtNLM"/>
    </source>
</evidence>
<dbReference type="Gene3D" id="1.10.1670.10">
    <property type="entry name" value="Helix-hairpin-Helix base-excision DNA repair enzymes (C-terminal)"/>
    <property type="match status" value="1"/>
</dbReference>
<evidence type="ECO:0000313" key="1">
    <source>
        <dbReference type="EMBL" id="RCR66736.1"/>
    </source>
</evidence>